<feature type="domain" description="FYVE-type" evidence="6">
    <location>
        <begin position="606"/>
        <end position="667"/>
    </location>
</feature>
<dbReference type="GO" id="GO:0043325">
    <property type="term" value="F:phosphatidylinositol-3,4-bisphosphate binding"/>
    <property type="evidence" value="ECO:0007669"/>
    <property type="project" value="TreeGrafter"/>
</dbReference>
<dbReference type="GO" id="GO:0140042">
    <property type="term" value="P:lipid droplet formation"/>
    <property type="evidence" value="ECO:0007669"/>
    <property type="project" value="TreeGrafter"/>
</dbReference>
<keyword evidence="2 4" id="KW-0863">Zinc-finger</keyword>
<dbReference type="InterPro" id="IPR000315">
    <property type="entry name" value="Znf_B-box"/>
</dbReference>
<evidence type="ECO:0000256" key="3">
    <source>
        <dbReference type="ARBA" id="ARBA00022833"/>
    </source>
</evidence>
<dbReference type="PROSITE" id="PS50119">
    <property type="entry name" value="ZF_BBOX"/>
    <property type="match status" value="1"/>
</dbReference>
<feature type="domain" description="B box-type" evidence="5">
    <location>
        <begin position="68"/>
        <end position="121"/>
    </location>
</feature>
<dbReference type="GO" id="GO:0005545">
    <property type="term" value="F:1-phosphatidylinositol binding"/>
    <property type="evidence" value="ECO:0007669"/>
    <property type="project" value="TreeGrafter"/>
</dbReference>
<evidence type="ECO:0000313" key="7">
    <source>
        <dbReference type="EMBL" id="ESO95488.1"/>
    </source>
</evidence>
<feature type="domain" description="FYVE-type" evidence="6">
    <location>
        <begin position="722"/>
        <end position="782"/>
    </location>
</feature>
<keyword evidence="3" id="KW-0862">Zinc</keyword>
<dbReference type="CTD" id="20231446"/>
<dbReference type="GeneID" id="20231446"/>
<dbReference type="PROSITE" id="PS50178">
    <property type="entry name" value="ZF_FYVE"/>
    <property type="match status" value="2"/>
</dbReference>
<evidence type="ECO:0000256" key="4">
    <source>
        <dbReference type="PROSITE-ProRule" id="PRU00024"/>
    </source>
</evidence>
<dbReference type="InterPro" id="IPR017455">
    <property type="entry name" value="Znf_FYVE-rel"/>
</dbReference>
<dbReference type="CDD" id="cd19757">
    <property type="entry name" value="Bbox1"/>
    <property type="match status" value="1"/>
</dbReference>
<dbReference type="SMART" id="SM00064">
    <property type="entry name" value="FYVE"/>
    <property type="match status" value="2"/>
</dbReference>
<name>V3ZVF6_LOTGI</name>
<gene>
    <name evidence="7" type="ORF">LOTGIDRAFT_117073</name>
</gene>
<dbReference type="CDD" id="cd15734">
    <property type="entry name" value="FYVE_ZFYV1"/>
    <property type="match status" value="2"/>
</dbReference>
<dbReference type="OrthoDB" id="68108at2759"/>
<dbReference type="Gene3D" id="3.40.50.300">
    <property type="entry name" value="P-loop containing nucleotide triphosphate hydrolases"/>
    <property type="match status" value="1"/>
</dbReference>
<evidence type="ECO:0000259" key="6">
    <source>
        <dbReference type="PROSITE" id="PS50178"/>
    </source>
</evidence>
<evidence type="ECO:0008006" key="9">
    <source>
        <dbReference type="Google" id="ProtNLM"/>
    </source>
</evidence>
<protein>
    <recommendedName>
        <fullName evidence="9">Zinc finger FYVE domain-containing protein 1</fullName>
    </recommendedName>
</protein>
<dbReference type="InterPro" id="IPR027417">
    <property type="entry name" value="P-loop_NTPase"/>
</dbReference>
<dbReference type="InterPro" id="IPR042427">
    <property type="entry name" value="ZFYV1"/>
</dbReference>
<dbReference type="Pfam" id="PF01363">
    <property type="entry name" value="FYVE"/>
    <property type="match status" value="2"/>
</dbReference>
<reference evidence="7 8" key="1">
    <citation type="journal article" date="2013" name="Nature">
        <title>Insights into bilaterian evolution from three spiralian genomes.</title>
        <authorList>
            <person name="Simakov O."/>
            <person name="Marletaz F."/>
            <person name="Cho S.J."/>
            <person name="Edsinger-Gonzales E."/>
            <person name="Havlak P."/>
            <person name="Hellsten U."/>
            <person name="Kuo D.H."/>
            <person name="Larsson T."/>
            <person name="Lv J."/>
            <person name="Arendt D."/>
            <person name="Savage R."/>
            <person name="Osoegawa K."/>
            <person name="de Jong P."/>
            <person name="Grimwood J."/>
            <person name="Chapman J.A."/>
            <person name="Shapiro H."/>
            <person name="Aerts A."/>
            <person name="Otillar R.P."/>
            <person name="Terry A.Y."/>
            <person name="Boore J.L."/>
            <person name="Grigoriev I.V."/>
            <person name="Lindberg D.R."/>
            <person name="Seaver E.C."/>
            <person name="Weisblat D.A."/>
            <person name="Putnam N.H."/>
            <person name="Rokhsar D.S."/>
        </authorList>
    </citation>
    <scope>NUCLEOTIDE SEQUENCE [LARGE SCALE GENOMIC DNA]</scope>
</reference>
<dbReference type="AlphaFoldDB" id="V3ZVF6"/>
<keyword evidence="8" id="KW-1185">Reference proteome</keyword>
<dbReference type="Proteomes" id="UP000030746">
    <property type="component" value="Unassembled WGS sequence"/>
</dbReference>
<dbReference type="PANTHER" id="PTHR46624:SF4">
    <property type="entry name" value="FYVE-TYPE DOMAIN-CONTAINING PROTEIN"/>
    <property type="match status" value="1"/>
</dbReference>
<proteinExistence type="predicted"/>
<dbReference type="STRING" id="225164.V3ZVF6"/>
<dbReference type="GO" id="GO:0032266">
    <property type="term" value="F:phosphatidylinositol-3-phosphate binding"/>
    <property type="evidence" value="ECO:0007669"/>
    <property type="project" value="TreeGrafter"/>
</dbReference>
<dbReference type="RefSeq" id="XP_009053993.1">
    <property type="nucleotide sequence ID" value="XM_009055745.1"/>
</dbReference>
<evidence type="ECO:0000313" key="8">
    <source>
        <dbReference type="Proteomes" id="UP000030746"/>
    </source>
</evidence>
<dbReference type="PANTHER" id="PTHR46624">
    <property type="entry name" value="AGAP002036-PA"/>
    <property type="match status" value="1"/>
</dbReference>
<organism evidence="7 8">
    <name type="scientific">Lottia gigantea</name>
    <name type="common">Giant owl limpet</name>
    <dbReference type="NCBI Taxonomy" id="225164"/>
    <lineage>
        <taxon>Eukaryota</taxon>
        <taxon>Metazoa</taxon>
        <taxon>Spiralia</taxon>
        <taxon>Lophotrochozoa</taxon>
        <taxon>Mollusca</taxon>
        <taxon>Gastropoda</taxon>
        <taxon>Patellogastropoda</taxon>
        <taxon>Lottioidea</taxon>
        <taxon>Lottiidae</taxon>
        <taxon>Lottia</taxon>
    </lineage>
</organism>
<dbReference type="HOGENOM" id="CLU_020922_0_0_1"/>
<dbReference type="InterPro" id="IPR011011">
    <property type="entry name" value="Znf_FYVE_PHD"/>
</dbReference>
<dbReference type="GO" id="GO:0005547">
    <property type="term" value="F:phosphatidylinositol-3,4,5-trisphosphate binding"/>
    <property type="evidence" value="ECO:0007669"/>
    <property type="project" value="TreeGrafter"/>
</dbReference>
<sequence>MKAAGKKGSCRSSIRLCEEKFSCETQNPAAAIVCFECGDAAQCLKCDSAIHSMKKNQNHTRETIPSPKPDLLCQVSELNGQCKSKNYADVYCQDCYYRFCFDCNDKYHQRSDKAKHNFVDTNSFQTQSFHSDSSSVPDICQDVGDMNIRRDTIEDEARNSFLLSSEDENLQVESDNEFIKKLGCDEDAMVKVISIFGNTGDGKSHTLNYTFFKGEEVFKTSADQQSCTVGIWAAYEPHQKAIVIDTEGLLGVSSNQNQRTRLLLKVLAVSDVVIYRTRAERLHNDMFNFIGSASKAYLKHFSEELQTVSKKCKNNTSITTLGPAIVIFHETTHTEVFKTKGLGKNCPGIRERITDSECMMDAFSDIRYVGTKTNIGTQTDFLELKKVVVDILGNNSIRAHRRPAVVLQALKTLNEKFNGDIEKPTPNSFPDQYFTCTEKCLACGNRCIHSMNHNTQIDPHETSPEHICQYQHQYGNKVYLCKACKKSGHIRIVVPKTSSSSDNSWVGFGKYLWSGYVLECPKCGIIFRSRQYWYGNKEEEAVCEVDIRHIWPGSNRGLEGNHNAARKVLDGFHYVADTISTISAKPTKNLMEWTADQIAPEYWVPNSQILECSSCQVAFTSNTQKHHCRACGEGFCDSCSSKVRPVPERGWGFSAVRVCDECFDERKIKEKKAVAAAAGDSVHTARKVGEAVSSTIGVMASAIEYPLDILKDSARPDYWIPDEKINNCCVCKKDFDLLLSKHHCRSCGNGVCDYCSPNRLSVPIRGWDYPVRVCKNCEKNIEQI</sequence>
<dbReference type="Gene3D" id="3.30.40.10">
    <property type="entry name" value="Zinc/RING finger domain, C3HC4 (zinc finger)"/>
    <property type="match status" value="2"/>
</dbReference>
<dbReference type="GO" id="GO:0005811">
    <property type="term" value="C:lipid droplet"/>
    <property type="evidence" value="ECO:0007669"/>
    <property type="project" value="TreeGrafter"/>
</dbReference>
<dbReference type="InterPro" id="IPR013083">
    <property type="entry name" value="Znf_RING/FYVE/PHD"/>
</dbReference>
<dbReference type="EMBL" id="KB201656">
    <property type="protein sequence ID" value="ESO95488.1"/>
    <property type="molecule type" value="Genomic_DNA"/>
</dbReference>
<evidence type="ECO:0000259" key="5">
    <source>
        <dbReference type="PROSITE" id="PS50119"/>
    </source>
</evidence>
<accession>V3ZVF6</accession>
<dbReference type="InterPro" id="IPR000306">
    <property type="entry name" value="Znf_FYVE"/>
</dbReference>
<dbReference type="GO" id="GO:0008270">
    <property type="term" value="F:zinc ion binding"/>
    <property type="evidence" value="ECO:0007669"/>
    <property type="project" value="UniProtKB-KW"/>
</dbReference>
<evidence type="ECO:0000256" key="2">
    <source>
        <dbReference type="ARBA" id="ARBA00022771"/>
    </source>
</evidence>
<dbReference type="KEGG" id="lgi:LOTGIDRAFT_117073"/>
<evidence type="ECO:0000256" key="1">
    <source>
        <dbReference type="ARBA" id="ARBA00022723"/>
    </source>
</evidence>
<dbReference type="SUPFAM" id="SSF52540">
    <property type="entry name" value="P-loop containing nucleoside triphosphate hydrolases"/>
    <property type="match status" value="1"/>
</dbReference>
<keyword evidence="1" id="KW-0479">Metal-binding</keyword>
<dbReference type="OMA" id="SYWIPDS"/>
<dbReference type="SUPFAM" id="SSF57903">
    <property type="entry name" value="FYVE/PHD zinc finger"/>
    <property type="match status" value="2"/>
</dbReference>